<organism evidence="6 7">
    <name type="scientific">Aaosphaeria arxii CBS 175.79</name>
    <dbReference type="NCBI Taxonomy" id="1450172"/>
    <lineage>
        <taxon>Eukaryota</taxon>
        <taxon>Fungi</taxon>
        <taxon>Dikarya</taxon>
        <taxon>Ascomycota</taxon>
        <taxon>Pezizomycotina</taxon>
        <taxon>Dothideomycetes</taxon>
        <taxon>Pleosporomycetidae</taxon>
        <taxon>Pleosporales</taxon>
        <taxon>Pleosporales incertae sedis</taxon>
        <taxon>Aaosphaeria</taxon>
    </lineage>
</organism>
<dbReference type="EMBL" id="ML978072">
    <property type="protein sequence ID" value="KAF2013013.1"/>
    <property type="molecule type" value="Genomic_DNA"/>
</dbReference>
<accession>A0A6A5XJ84</accession>
<protein>
    <submittedName>
        <fullName evidence="6">Beta-lactamase</fullName>
    </submittedName>
</protein>
<dbReference type="GeneID" id="54288650"/>
<keyword evidence="3" id="KW-0732">Signal</keyword>
<evidence type="ECO:0000256" key="1">
    <source>
        <dbReference type="ARBA" id="ARBA00038473"/>
    </source>
</evidence>
<dbReference type="RefSeq" id="XP_033381352.1">
    <property type="nucleotide sequence ID" value="XM_033531253.1"/>
</dbReference>
<sequence length="585" mass="63314">MFYLCILLLALCNSSSAAPYPGCPPDGPLLPRPTNIANSEIVKAATGTLQDSLDRAIEGQIRSGFIVENTSFSIGLISHDDPSNVPIWEYHHRGSANTNGTSHIDGDTQYLVGSISKLISDLAFLRTEIDLQAPVTEYLPQLASNSSVISWENITLASLTDHLSGIPPNGGFSEWYFLQPLLEQLGFPSLPIDAYPSCGVDGLNKPCSKEQLFEQLLTARPVTMPYQRPVYSQLSFTLLSYALGAHLNKSYEQLLDDYVIQPFNLNNTGVSPGITSLAAIPPGPNNWGAHYGDGTPGGGLYSSLHDLTRIIQSILDKTALRTATHDRQWLQPHSHTSSPSTSVGQPWEIFRSTNLTPSHHHTIDIYSKNGGAYGYTAQLAVIDHYGIGLAILTAGPADAYRILYDAMLSVILPAVEQETRLQAQGHAGNFTSRDGLVTLNTSMDDGPGIKLDALTRNGSDILAAMSSFYSQALPQFGALSTDFRIFPSDPTQEGISNATGTNVSVIREDWRINLDFLPNSAETSGSDLPGQGAWQGFCTAWQTADWFHYGGEAVDRIVFLRDRGSGEVVGVEVPFLRAALGRDGV</sequence>
<proteinExistence type="inferred from homology"/>
<feature type="compositionally biased region" description="Low complexity" evidence="2">
    <location>
        <begin position="332"/>
        <end position="342"/>
    </location>
</feature>
<reference evidence="6" key="1">
    <citation type="journal article" date="2020" name="Stud. Mycol.">
        <title>101 Dothideomycetes genomes: a test case for predicting lifestyles and emergence of pathogens.</title>
        <authorList>
            <person name="Haridas S."/>
            <person name="Albert R."/>
            <person name="Binder M."/>
            <person name="Bloem J."/>
            <person name="Labutti K."/>
            <person name="Salamov A."/>
            <person name="Andreopoulos B."/>
            <person name="Baker S."/>
            <person name="Barry K."/>
            <person name="Bills G."/>
            <person name="Bluhm B."/>
            <person name="Cannon C."/>
            <person name="Castanera R."/>
            <person name="Culley D."/>
            <person name="Daum C."/>
            <person name="Ezra D."/>
            <person name="Gonzalez J."/>
            <person name="Henrissat B."/>
            <person name="Kuo A."/>
            <person name="Liang C."/>
            <person name="Lipzen A."/>
            <person name="Lutzoni F."/>
            <person name="Magnuson J."/>
            <person name="Mondo S."/>
            <person name="Nolan M."/>
            <person name="Ohm R."/>
            <person name="Pangilinan J."/>
            <person name="Park H.-J."/>
            <person name="Ramirez L."/>
            <person name="Alfaro M."/>
            <person name="Sun H."/>
            <person name="Tritt A."/>
            <person name="Yoshinaga Y."/>
            <person name="Zwiers L.-H."/>
            <person name="Turgeon B."/>
            <person name="Goodwin S."/>
            <person name="Spatafora J."/>
            <person name="Crous P."/>
            <person name="Grigoriev I."/>
        </authorList>
    </citation>
    <scope>NUCLEOTIDE SEQUENCE</scope>
    <source>
        <strain evidence="6">CBS 175.79</strain>
    </source>
</reference>
<dbReference type="SUPFAM" id="SSF56601">
    <property type="entry name" value="beta-lactamase/transpeptidase-like"/>
    <property type="match status" value="1"/>
</dbReference>
<dbReference type="Gene3D" id="3.40.710.10">
    <property type="entry name" value="DD-peptidase/beta-lactamase superfamily"/>
    <property type="match status" value="1"/>
</dbReference>
<feature type="domain" description="Beta-lactamase-related" evidence="4">
    <location>
        <begin position="90"/>
        <end position="397"/>
    </location>
</feature>
<evidence type="ECO:0000313" key="6">
    <source>
        <dbReference type="EMBL" id="KAF2013013.1"/>
    </source>
</evidence>
<feature type="region of interest" description="Disordered" evidence="2">
    <location>
        <begin position="326"/>
        <end position="345"/>
    </location>
</feature>
<evidence type="ECO:0000256" key="2">
    <source>
        <dbReference type="SAM" id="MobiDB-lite"/>
    </source>
</evidence>
<name>A0A6A5XJ84_9PLEO</name>
<dbReference type="PANTHER" id="PTHR22935">
    <property type="entry name" value="PENICILLIN-BINDING PROTEIN"/>
    <property type="match status" value="1"/>
</dbReference>
<dbReference type="InterPro" id="IPR058664">
    <property type="entry name" value="ARB_00930-like_C"/>
</dbReference>
<evidence type="ECO:0000313" key="7">
    <source>
        <dbReference type="Proteomes" id="UP000799778"/>
    </source>
</evidence>
<dbReference type="AlphaFoldDB" id="A0A6A5XJ84"/>
<gene>
    <name evidence="6" type="ORF">BU24DRAFT_453290</name>
</gene>
<dbReference type="Pfam" id="PF26335">
    <property type="entry name" value="ARB_00930_C"/>
    <property type="match status" value="1"/>
</dbReference>
<dbReference type="InterPro" id="IPR001466">
    <property type="entry name" value="Beta-lactam-related"/>
</dbReference>
<dbReference type="Pfam" id="PF00144">
    <property type="entry name" value="Beta-lactamase"/>
    <property type="match status" value="1"/>
</dbReference>
<evidence type="ECO:0000256" key="3">
    <source>
        <dbReference type="SAM" id="SignalP"/>
    </source>
</evidence>
<evidence type="ECO:0000259" key="5">
    <source>
        <dbReference type="Pfam" id="PF26335"/>
    </source>
</evidence>
<dbReference type="PANTHER" id="PTHR22935:SF95">
    <property type="entry name" value="BETA-LACTAMASE-LIKE 1-RELATED"/>
    <property type="match status" value="1"/>
</dbReference>
<evidence type="ECO:0000259" key="4">
    <source>
        <dbReference type="Pfam" id="PF00144"/>
    </source>
</evidence>
<dbReference type="OrthoDB" id="10250282at2759"/>
<feature type="signal peptide" evidence="3">
    <location>
        <begin position="1"/>
        <end position="17"/>
    </location>
</feature>
<dbReference type="InterPro" id="IPR012338">
    <property type="entry name" value="Beta-lactam/transpept-like"/>
</dbReference>
<feature type="domain" description="Beta-lactamase-like ARB-00930-like C-terminal" evidence="5">
    <location>
        <begin position="422"/>
        <end position="582"/>
    </location>
</feature>
<keyword evidence="7" id="KW-1185">Reference proteome</keyword>
<dbReference type="InterPro" id="IPR051478">
    <property type="entry name" value="Beta-lactamase-like_AB/R"/>
</dbReference>
<dbReference type="Proteomes" id="UP000799778">
    <property type="component" value="Unassembled WGS sequence"/>
</dbReference>
<comment type="similarity">
    <text evidence="1">Belongs to the beta-lactamase family.</text>
</comment>
<feature type="chain" id="PRO_5025510047" evidence="3">
    <location>
        <begin position="18"/>
        <end position="585"/>
    </location>
</feature>